<proteinExistence type="predicted"/>
<keyword evidence="2" id="KW-1185">Reference proteome</keyword>
<dbReference type="InterPro" id="IPR045944">
    <property type="entry name" value="DUF6364"/>
</dbReference>
<sequence length="130" mass="14999">MLPSHLRSRKYSKKETTPAETKLSDSCYDAHQLPFTYLCDILNCVEVIGVEYQNITLSIPKEILKKVKHIAVEKNTSVSGLLSRHLEDIVARDDTYKKAKSHQMELMKKGFDLIGKGKALWTREDLHERR</sequence>
<evidence type="ECO:0000313" key="2">
    <source>
        <dbReference type="Proteomes" id="UP000006556"/>
    </source>
</evidence>
<dbReference type="EMBL" id="AP009389">
    <property type="protein sequence ID" value="BAF60463.1"/>
    <property type="molecule type" value="Genomic_DNA"/>
</dbReference>
<evidence type="ECO:0000313" key="1">
    <source>
        <dbReference type="EMBL" id="BAF60463.1"/>
    </source>
</evidence>
<protein>
    <submittedName>
        <fullName evidence="1">Uncharacterized protein</fullName>
    </submittedName>
</protein>
<dbReference type="eggNOG" id="ENOG5032YFJ">
    <property type="taxonomic scope" value="Bacteria"/>
</dbReference>
<dbReference type="STRING" id="370438.PTH_2282"/>
<name>A5CZV8_PELTS</name>
<dbReference type="Proteomes" id="UP000006556">
    <property type="component" value="Chromosome"/>
</dbReference>
<organism evidence="1 2">
    <name type="scientific">Pelotomaculum thermopropionicum (strain DSM 13744 / JCM 10971 / SI)</name>
    <dbReference type="NCBI Taxonomy" id="370438"/>
    <lineage>
        <taxon>Bacteria</taxon>
        <taxon>Bacillati</taxon>
        <taxon>Bacillota</taxon>
        <taxon>Clostridia</taxon>
        <taxon>Eubacteriales</taxon>
        <taxon>Desulfotomaculaceae</taxon>
        <taxon>Pelotomaculum</taxon>
    </lineage>
</organism>
<reference evidence="2" key="1">
    <citation type="journal article" date="2008" name="Genome Res.">
        <title>The genome of Pelotomaculum thermopropionicum reveals niche-associated evolution in anaerobic microbiota.</title>
        <authorList>
            <person name="Kosaka T."/>
            <person name="Kato S."/>
            <person name="Shimoyama T."/>
            <person name="Ishii S."/>
            <person name="Abe T."/>
            <person name="Watanabe K."/>
        </authorList>
    </citation>
    <scope>NUCLEOTIDE SEQUENCE [LARGE SCALE GENOMIC DNA]</scope>
    <source>
        <strain evidence="2">DSM 13744 / JCM 10971 / SI</strain>
    </source>
</reference>
<accession>A5CZV8</accession>
<dbReference type="AlphaFoldDB" id="A5CZV8"/>
<gene>
    <name evidence="1" type="ordered locus">PTH_2282</name>
</gene>
<dbReference type="KEGG" id="pth:PTH_2282"/>
<dbReference type="HOGENOM" id="CLU_1936063_0_0_9"/>
<dbReference type="Pfam" id="PF19891">
    <property type="entry name" value="DUF6364"/>
    <property type="match status" value="1"/>
</dbReference>